<dbReference type="Proteomes" id="UP000244441">
    <property type="component" value="Chromosome"/>
</dbReference>
<feature type="compositionally biased region" description="Polar residues" evidence="1">
    <location>
        <begin position="183"/>
        <end position="195"/>
    </location>
</feature>
<dbReference type="OrthoDB" id="9788465at2"/>
<evidence type="ECO:0000313" key="3">
    <source>
        <dbReference type="Proteomes" id="UP000244441"/>
    </source>
</evidence>
<keyword evidence="3" id="KW-1185">Reference proteome</keyword>
<feature type="compositionally biased region" description="Basic and acidic residues" evidence="1">
    <location>
        <begin position="214"/>
        <end position="226"/>
    </location>
</feature>
<feature type="compositionally biased region" description="Polar residues" evidence="1">
    <location>
        <begin position="156"/>
        <end position="165"/>
    </location>
</feature>
<dbReference type="EMBL" id="CP026604">
    <property type="protein sequence ID" value="AWB65968.1"/>
    <property type="molecule type" value="Genomic_DNA"/>
</dbReference>
<dbReference type="PANTHER" id="PTHR37805:SF1">
    <property type="entry name" value="CYTOPLASMIC PROTEIN"/>
    <property type="match status" value="1"/>
</dbReference>
<name>A0A2S0VP35_9ALTE</name>
<feature type="region of interest" description="Disordered" evidence="1">
    <location>
        <begin position="154"/>
        <end position="226"/>
    </location>
</feature>
<dbReference type="KEGG" id="cate:C2869_05715"/>
<accession>A0A2S0VP35</accession>
<dbReference type="RefSeq" id="WP_108602040.1">
    <property type="nucleotide sequence ID" value="NZ_CP026604.1"/>
</dbReference>
<feature type="compositionally biased region" description="Basic residues" evidence="1">
    <location>
        <begin position="197"/>
        <end position="213"/>
    </location>
</feature>
<evidence type="ECO:0008006" key="4">
    <source>
        <dbReference type="Google" id="ProtNLM"/>
    </source>
</evidence>
<proteinExistence type="predicted"/>
<sequence length="226" mass="26214">MTNNDILRRIRYTFNYNDAKMASILELVGYKVEPALITQWLKKEEDEAYVRCSDREFSNFLNGFIVEKRGKQEGKPLPKAEDHLNNNIILKKLKIALNLQSEELIAMISHGDFSISKHELSALFRNPQHHHFRECKDQLLRKFLSGMQVKYRGDSEVSSAGNQFSKAPKKPFNKTPKKPSDNPYANWQPSGNETVKVTKKSFSKPVKNKPKTRISKDNFKWPDMKN</sequence>
<protein>
    <recommendedName>
        <fullName evidence="4">DUF1456 family protein</fullName>
    </recommendedName>
</protein>
<feature type="compositionally biased region" description="Basic residues" evidence="1">
    <location>
        <begin position="167"/>
        <end position="177"/>
    </location>
</feature>
<reference evidence="2 3" key="1">
    <citation type="submission" date="2018-01" db="EMBL/GenBank/DDBJ databases">
        <title>Genome sequence of a Cantenovulum-like bacteria.</title>
        <authorList>
            <person name="Tan W.R."/>
            <person name="Lau N.-S."/>
            <person name="Go F."/>
            <person name="Amirul A.-A.A."/>
        </authorList>
    </citation>
    <scope>NUCLEOTIDE SEQUENCE [LARGE SCALE GENOMIC DNA]</scope>
    <source>
        <strain evidence="2 3">CCB-QB4</strain>
    </source>
</reference>
<evidence type="ECO:0000256" key="1">
    <source>
        <dbReference type="SAM" id="MobiDB-lite"/>
    </source>
</evidence>
<organism evidence="2 3">
    <name type="scientific">Saccharobesus litoralis</name>
    <dbReference type="NCBI Taxonomy" id="2172099"/>
    <lineage>
        <taxon>Bacteria</taxon>
        <taxon>Pseudomonadati</taxon>
        <taxon>Pseudomonadota</taxon>
        <taxon>Gammaproteobacteria</taxon>
        <taxon>Alteromonadales</taxon>
        <taxon>Alteromonadaceae</taxon>
        <taxon>Saccharobesus</taxon>
    </lineage>
</organism>
<dbReference type="InterPro" id="IPR009921">
    <property type="entry name" value="YehS-like"/>
</dbReference>
<dbReference type="Pfam" id="PF07308">
    <property type="entry name" value="DUF1456"/>
    <property type="match status" value="2"/>
</dbReference>
<gene>
    <name evidence="2" type="ORF">C2869_05715</name>
</gene>
<evidence type="ECO:0000313" key="2">
    <source>
        <dbReference type="EMBL" id="AWB65968.1"/>
    </source>
</evidence>
<dbReference type="AlphaFoldDB" id="A0A2S0VP35"/>
<dbReference type="PANTHER" id="PTHR37805">
    <property type="entry name" value="CYTOPLASMIC PROTEIN-RELATED"/>
    <property type="match status" value="1"/>
</dbReference>